<dbReference type="GO" id="GO:0110051">
    <property type="term" value="P:metabolite repair"/>
    <property type="evidence" value="ECO:0007669"/>
    <property type="project" value="TreeGrafter"/>
</dbReference>
<dbReference type="Gene3D" id="3.40.1190.20">
    <property type="match status" value="1"/>
</dbReference>
<dbReference type="InterPro" id="IPR029056">
    <property type="entry name" value="Ribokinase-like"/>
</dbReference>
<dbReference type="GO" id="GO:0005524">
    <property type="term" value="F:ATP binding"/>
    <property type="evidence" value="ECO:0007669"/>
    <property type="project" value="UniProtKB-KW"/>
</dbReference>
<name>A0AA35X456_GEOBA</name>
<feature type="binding site" evidence="8">
    <location>
        <position position="506"/>
    </location>
    <ligand>
        <name>(6S)-NADPHX</name>
        <dbReference type="ChEBI" id="CHEBI:64076"/>
    </ligand>
</feature>
<dbReference type="SUPFAM" id="SSF52833">
    <property type="entry name" value="Thioredoxin-like"/>
    <property type="match status" value="1"/>
</dbReference>
<evidence type="ECO:0000256" key="7">
    <source>
        <dbReference type="ARBA" id="ARBA00047472"/>
    </source>
</evidence>
<comment type="similarity">
    <text evidence="8">Belongs to the NnrD/CARKD family.</text>
</comment>
<keyword evidence="2 8" id="KW-0547">Nucleotide-binding</keyword>
<feature type="binding site" evidence="8">
    <location>
        <begin position="496"/>
        <end position="505"/>
    </location>
    <ligand>
        <name>ATP</name>
        <dbReference type="ChEBI" id="CHEBI:30616"/>
    </ligand>
</feature>
<evidence type="ECO:0000256" key="2">
    <source>
        <dbReference type="ARBA" id="ARBA00022741"/>
    </source>
</evidence>
<dbReference type="SUPFAM" id="SSF53613">
    <property type="entry name" value="Ribokinase-like"/>
    <property type="match status" value="1"/>
</dbReference>
<dbReference type="EMBL" id="CASHTH010002911">
    <property type="protein sequence ID" value="CAI8037107.1"/>
    <property type="molecule type" value="Genomic_DNA"/>
</dbReference>
<dbReference type="PANTHER" id="PTHR12592">
    <property type="entry name" value="ATP-DEPENDENT (S)-NAD(P)H-HYDRATE DEHYDRATASE FAMILY MEMBER"/>
    <property type="match status" value="1"/>
</dbReference>
<sequence length="558" mass="61087">MRRFVMDEPILYLKSRAKNPSVTNTWAIIRISLLVFLLKLHSAFSEETNTAVEKESKLSHVENSNASIEEPTWTFCGTKRLSFIDVVLDANFSTSGSMAVGEECLLRPKCDETTGCNAPLHCFDFSKLENGSLEFSESRVVVVSPHRLESIVEDSAVQNVCAIVLFYAPWCTFSVQFARKFNALGRSFRGLPILALNLAESEPYKYILAYLPLVAFYYRGKTLFKFSLESSFEDLRDIVSNITGFEALPVNLSDPENEGPIRTERETSDQVFLAISVWMQQSSLKAFRACIPPLTFSTHKGSAGRVGVIGGSLEYTGAPYFAAISSLKAGGDLAHVFCPEAAAPVIKAYSPELIVHPLLSADATETTRAILPWLPRMHSLVIGPGLGRDPAIMASVKALIAEVRKMSKSMVIDADGLHLVTLDPSIVEGYRDAILTPNEAEFQRLYTKVFGAKATGNSGEQTKLLAAKLGNLVIVRKGQVDLITDGQNIIECNERGSPRRCGGQGDLLSGTIGLFSHWTNTAQTQVPGQLLAAYGSCYLVKKCAELAFAKHWSIHASQ</sequence>
<dbReference type="PANTHER" id="PTHR12592:SF0">
    <property type="entry name" value="ATP-DEPENDENT (S)-NAD(P)H-HYDRATE DEHYDRATASE"/>
    <property type="match status" value="1"/>
</dbReference>
<feature type="binding site" evidence="8">
    <location>
        <begin position="477"/>
        <end position="481"/>
    </location>
    <ligand>
        <name>ATP</name>
        <dbReference type="ChEBI" id="CHEBI:30616"/>
    </ligand>
</feature>
<dbReference type="AlphaFoldDB" id="A0AA35X456"/>
<dbReference type="GO" id="GO:0046496">
    <property type="term" value="P:nicotinamide nucleotide metabolic process"/>
    <property type="evidence" value="ECO:0007669"/>
    <property type="project" value="UniProtKB-UniRule"/>
</dbReference>
<dbReference type="Gene3D" id="3.40.30.10">
    <property type="entry name" value="Glutaredoxin"/>
    <property type="match status" value="1"/>
</dbReference>
<dbReference type="HAMAP" id="MF_01965">
    <property type="entry name" value="NADHX_dehydratase"/>
    <property type="match status" value="1"/>
</dbReference>
<keyword evidence="4" id="KW-0521">NADP</keyword>
<comment type="function">
    <text evidence="8">Catalyzes the dehydration of the S-form of NAD(P)HX at the expense of ATP, which is converted to ADP. Together with NAD(P)HX epimerase, which catalyzes the epimerization of the S- and R-forms, the enzyme allows the repair of both epimers of NAD(P)HX, a damaged form of NAD(P)H that is a result of enzymatic or heat-dependent hydration.</text>
</comment>
<dbReference type="PROSITE" id="PS51383">
    <property type="entry name" value="YJEF_C_3"/>
    <property type="match status" value="1"/>
</dbReference>
<dbReference type="InterPro" id="IPR036249">
    <property type="entry name" value="Thioredoxin-like_sf"/>
</dbReference>
<comment type="cofactor">
    <cofactor evidence="8">
        <name>Mg(2+)</name>
        <dbReference type="ChEBI" id="CHEBI:18420"/>
    </cofactor>
</comment>
<evidence type="ECO:0000256" key="5">
    <source>
        <dbReference type="ARBA" id="ARBA00023027"/>
    </source>
</evidence>
<comment type="catalytic activity">
    <reaction evidence="8">
        <text>(6S)-NADHX + ATP = ADP + phosphate + NADH + H(+)</text>
        <dbReference type="Rhea" id="RHEA:19017"/>
        <dbReference type="ChEBI" id="CHEBI:15378"/>
        <dbReference type="ChEBI" id="CHEBI:30616"/>
        <dbReference type="ChEBI" id="CHEBI:43474"/>
        <dbReference type="ChEBI" id="CHEBI:57945"/>
        <dbReference type="ChEBI" id="CHEBI:64074"/>
        <dbReference type="ChEBI" id="CHEBI:456216"/>
        <dbReference type="EC" id="4.2.1.93"/>
    </reaction>
</comment>
<evidence type="ECO:0000256" key="4">
    <source>
        <dbReference type="ARBA" id="ARBA00022857"/>
    </source>
</evidence>
<keyword evidence="11" id="KW-1185">Reference proteome</keyword>
<feature type="domain" description="YjeF C-terminal" evidence="9">
    <location>
        <begin position="283"/>
        <end position="558"/>
    </location>
</feature>
<keyword evidence="3 8" id="KW-0067">ATP-binding</keyword>
<dbReference type="Proteomes" id="UP001174909">
    <property type="component" value="Unassembled WGS sequence"/>
</dbReference>
<comment type="catalytic activity">
    <reaction evidence="7 8">
        <text>(6S)-NADPHX + ATP = ADP + phosphate + NADPH + H(+)</text>
        <dbReference type="Rhea" id="RHEA:32231"/>
        <dbReference type="ChEBI" id="CHEBI:15378"/>
        <dbReference type="ChEBI" id="CHEBI:30616"/>
        <dbReference type="ChEBI" id="CHEBI:43474"/>
        <dbReference type="ChEBI" id="CHEBI:57783"/>
        <dbReference type="ChEBI" id="CHEBI:64076"/>
        <dbReference type="ChEBI" id="CHEBI:456216"/>
        <dbReference type="EC" id="4.2.1.93"/>
    </reaction>
</comment>
<reference evidence="10" key="1">
    <citation type="submission" date="2023-03" db="EMBL/GenBank/DDBJ databases">
        <authorList>
            <person name="Steffen K."/>
            <person name="Cardenas P."/>
        </authorList>
    </citation>
    <scope>NUCLEOTIDE SEQUENCE</scope>
</reference>
<evidence type="ECO:0000313" key="11">
    <source>
        <dbReference type="Proteomes" id="UP001174909"/>
    </source>
</evidence>
<keyword evidence="6 8" id="KW-0456">Lyase</keyword>
<evidence type="ECO:0000259" key="9">
    <source>
        <dbReference type="PROSITE" id="PS51383"/>
    </source>
</evidence>
<dbReference type="EC" id="4.2.1.93" evidence="8"/>
<dbReference type="FunFam" id="3.40.1190.20:FF:000023">
    <property type="entry name" value="ATP-dependent (S)-NAD(P)H-hydrate dehydratase"/>
    <property type="match status" value="1"/>
</dbReference>
<accession>A0AA35X456</accession>
<evidence type="ECO:0000313" key="10">
    <source>
        <dbReference type="EMBL" id="CAI8037107.1"/>
    </source>
</evidence>
<dbReference type="Pfam" id="PF01256">
    <property type="entry name" value="Carb_kinase"/>
    <property type="match status" value="1"/>
</dbReference>
<dbReference type="InterPro" id="IPR000631">
    <property type="entry name" value="CARKD"/>
</dbReference>
<dbReference type="CDD" id="cd01171">
    <property type="entry name" value="YXKO-related"/>
    <property type="match status" value="1"/>
</dbReference>
<feature type="binding site" evidence="8">
    <location>
        <begin position="438"/>
        <end position="444"/>
    </location>
    <ligand>
        <name>(6S)-NADPHX</name>
        <dbReference type="ChEBI" id="CHEBI:64076"/>
    </ligand>
</feature>
<evidence type="ECO:0000256" key="3">
    <source>
        <dbReference type="ARBA" id="ARBA00022840"/>
    </source>
</evidence>
<evidence type="ECO:0000256" key="1">
    <source>
        <dbReference type="ARBA" id="ARBA00022553"/>
    </source>
</evidence>
<protein>
    <recommendedName>
        <fullName evidence="8">ATP-dependent (S)-NAD(P)H-hydrate dehydratase</fullName>
        <ecNumber evidence="8">4.2.1.93</ecNumber>
    </recommendedName>
    <alternativeName>
        <fullName evidence="8">ATP-dependent NAD(P)HX dehydratase</fullName>
    </alternativeName>
</protein>
<comment type="caution">
    <text evidence="10">The sequence shown here is derived from an EMBL/GenBank/DDBJ whole genome shotgun (WGS) entry which is preliminary data.</text>
</comment>
<dbReference type="NCBIfam" id="TIGR00196">
    <property type="entry name" value="yjeF_cterm"/>
    <property type="match status" value="1"/>
</dbReference>
<dbReference type="GO" id="GO:0047453">
    <property type="term" value="F:ATP-dependent NAD(P)H-hydrate dehydratase activity"/>
    <property type="evidence" value="ECO:0007669"/>
    <property type="project" value="UniProtKB-UniRule"/>
</dbReference>
<gene>
    <name evidence="10" type="ORF">GBAR_LOCUS20756</name>
</gene>
<keyword evidence="5 8" id="KW-0520">NAD</keyword>
<organism evidence="10 11">
    <name type="scientific">Geodia barretti</name>
    <name type="common">Barrett's horny sponge</name>
    <dbReference type="NCBI Taxonomy" id="519541"/>
    <lineage>
        <taxon>Eukaryota</taxon>
        <taxon>Metazoa</taxon>
        <taxon>Porifera</taxon>
        <taxon>Demospongiae</taxon>
        <taxon>Heteroscleromorpha</taxon>
        <taxon>Tetractinellida</taxon>
        <taxon>Astrophorina</taxon>
        <taxon>Geodiidae</taxon>
        <taxon>Geodia</taxon>
    </lineage>
</organism>
<evidence type="ECO:0000256" key="8">
    <source>
        <dbReference type="HAMAP-Rule" id="MF_03157"/>
    </source>
</evidence>
<evidence type="ECO:0000256" key="6">
    <source>
        <dbReference type="ARBA" id="ARBA00023239"/>
    </source>
</evidence>
<keyword evidence="1 8" id="KW-0597">Phosphoprotein</keyword>
<feature type="binding site" evidence="8">
    <location>
        <position position="385"/>
    </location>
    <ligand>
        <name>(6S)-NADPHX</name>
        <dbReference type="ChEBI" id="CHEBI:64076"/>
    </ligand>
</feature>
<proteinExistence type="inferred from homology"/>